<dbReference type="VEuPathDB" id="FungiDB:CPAG_06822"/>
<accession>A0A0J6FBV0</accession>
<organism evidence="1 2">
    <name type="scientific">Coccidioides posadasii RMSCC 3488</name>
    <dbReference type="NCBI Taxonomy" id="454284"/>
    <lineage>
        <taxon>Eukaryota</taxon>
        <taxon>Fungi</taxon>
        <taxon>Dikarya</taxon>
        <taxon>Ascomycota</taxon>
        <taxon>Pezizomycotina</taxon>
        <taxon>Eurotiomycetes</taxon>
        <taxon>Eurotiomycetidae</taxon>
        <taxon>Onygenales</taxon>
        <taxon>Onygenaceae</taxon>
        <taxon>Coccidioides</taxon>
    </lineage>
</organism>
<sequence>MASSVTHDREQSRFKNTYLFGKYSMSYWPCDELETVALLFAVAKICIPGAGLLNLYVSWVFEGVLRDKDQESCVVLPHGENAERESNHKALQVTGTGCHCCQSGDGCPSSSIDGNGRRSWISGPG</sequence>
<name>A0A0J6FBV0_COCPO</name>
<dbReference type="Proteomes" id="UP000054567">
    <property type="component" value="Unassembled WGS sequence"/>
</dbReference>
<reference evidence="2" key="2">
    <citation type="journal article" date="2009" name="Genome Res.">
        <title>Comparative genomic analyses of the human fungal pathogens Coccidioides and their relatives.</title>
        <authorList>
            <person name="Sharpton T.J."/>
            <person name="Stajich J.E."/>
            <person name="Rounsley S.D."/>
            <person name="Gardner M.J."/>
            <person name="Wortman J.R."/>
            <person name="Jordar V.S."/>
            <person name="Maiti R."/>
            <person name="Kodira C.D."/>
            <person name="Neafsey D.E."/>
            <person name="Zeng Q."/>
            <person name="Hung C.-Y."/>
            <person name="McMahan C."/>
            <person name="Muszewska A."/>
            <person name="Grynberg M."/>
            <person name="Mandel M.A."/>
            <person name="Kellner E.M."/>
            <person name="Barker B.M."/>
            <person name="Galgiani J.N."/>
            <person name="Orbach M.J."/>
            <person name="Kirkland T.N."/>
            <person name="Cole G.T."/>
            <person name="Henn M.R."/>
            <person name="Birren B.W."/>
            <person name="Taylor J.W."/>
        </authorList>
    </citation>
    <scope>NUCLEOTIDE SEQUENCE [LARGE SCALE GENOMIC DNA]</scope>
    <source>
        <strain evidence="2">RMSCC 3488</strain>
    </source>
</reference>
<proteinExistence type="predicted"/>
<reference evidence="2" key="3">
    <citation type="journal article" date="2010" name="Genome Res.">
        <title>Population genomic sequencing of Coccidioides fungi reveals recent hybridization and transposon control.</title>
        <authorList>
            <person name="Neafsey D.E."/>
            <person name="Barker B.M."/>
            <person name="Sharpton T.J."/>
            <person name="Stajich J.E."/>
            <person name="Park D.J."/>
            <person name="Whiston E."/>
            <person name="Hung C.-Y."/>
            <person name="McMahan C."/>
            <person name="White J."/>
            <person name="Sykes S."/>
            <person name="Heiman D."/>
            <person name="Young S."/>
            <person name="Zeng Q."/>
            <person name="Abouelleil A."/>
            <person name="Aftuck L."/>
            <person name="Bessette D."/>
            <person name="Brown A."/>
            <person name="FitzGerald M."/>
            <person name="Lui A."/>
            <person name="Macdonald J.P."/>
            <person name="Priest M."/>
            <person name="Orbach M.J."/>
            <person name="Galgiani J.N."/>
            <person name="Kirkland T.N."/>
            <person name="Cole G.T."/>
            <person name="Birren B.W."/>
            <person name="Henn M.R."/>
            <person name="Taylor J.W."/>
            <person name="Rounsley S.D."/>
        </authorList>
    </citation>
    <scope>NUCLEOTIDE SEQUENCE [LARGE SCALE GENOMIC DNA]</scope>
    <source>
        <strain evidence="2">RMSCC 3488</strain>
    </source>
</reference>
<reference evidence="1 2" key="1">
    <citation type="submission" date="2007-06" db="EMBL/GenBank/DDBJ databases">
        <title>The Genome Sequence of Coccidioides posadasii RMSCC_3488.</title>
        <authorList>
            <consortium name="Coccidioides Genome Resources Consortium"/>
            <consortium name="The Broad Institute Genome Sequencing Platform"/>
            <person name="Henn M.R."/>
            <person name="Sykes S."/>
            <person name="Young S."/>
            <person name="Jaffe D."/>
            <person name="Berlin A."/>
            <person name="Alvarez P."/>
            <person name="Butler J."/>
            <person name="Gnerre S."/>
            <person name="Grabherr M."/>
            <person name="Mauceli E."/>
            <person name="Brockman W."/>
            <person name="Kodira C."/>
            <person name="Alvarado L."/>
            <person name="Zeng Q."/>
            <person name="Crawford M."/>
            <person name="Antoine C."/>
            <person name="Devon K."/>
            <person name="Galgiani J."/>
            <person name="Orsborn K."/>
            <person name="Lewis M.L."/>
            <person name="Nusbaum C."/>
            <person name="Galagan J."/>
            <person name="Birren B."/>
        </authorList>
    </citation>
    <scope>NUCLEOTIDE SEQUENCE [LARGE SCALE GENOMIC DNA]</scope>
    <source>
        <strain evidence="1 2">RMSCC 3488</strain>
    </source>
</reference>
<protein>
    <submittedName>
        <fullName evidence="1">Uncharacterized protein</fullName>
    </submittedName>
</protein>
<dbReference type="EMBL" id="DS268112">
    <property type="protein sequence ID" value="KMM70511.1"/>
    <property type="molecule type" value="Genomic_DNA"/>
</dbReference>
<evidence type="ECO:0000313" key="2">
    <source>
        <dbReference type="Proteomes" id="UP000054567"/>
    </source>
</evidence>
<gene>
    <name evidence="1" type="ORF">CPAG_06822</name>
</gene>
<dbReference type="AlphaFoldDB" id="A0A0J6FBV0"/>
<evidence type="ECO:0000313" key="1">
    <source>
        <dbReference type="EMBL" id="KMM70511.1"/>
    </source>
</evidence>